<evidence type="ECO:0000313" key="1">
    <source>
        <dbReference type="EMBL" id="KAK9271736.1"/>
    </source>
</evidence>
<comment type="caution">
    <text evidence="1">The sequence shown here is derived from an EMBL/GenBank/DDBJ whole genome shotgun (WGS) entry which is preliminary data.</text>
</comment>
<dbReference type="EMBL" id="JBBPBK010000013">
    <property type="protein sequence ID" value="KAK9271736.1"/>
    <property type="molecule type" value="Genomic_DNA"/>
</dbReference>
<gene>
    <name evidence="1" type="ORF">L1049_002099</name>
</gene>
<organism evidence="1 2">
    <name type="scientific">Liquidambar formosana</name>
    <name type="common">Formosan gum</name>
    <dbReference type="NCBI Taxonomy" id="63359"/>
    <lineage>
        <taxon>Eukaryota</taxon>
        <taxon>Viridiplantae</taxon>
        <taxon>Streptophyta</taxon>
        <taxon>Embryophyta</taxon>
        <taxon>Tracheophyta</taxon>
        <taxon>Spermatophyta</taxon>
        <taxon>Magnoliopsida</taxon>
        <taxon>eudicotyledons</taxon>
        <taxon>Gunneridae</taxon>
        <taxon>Pentapetalae</taxon>
        <taxon>Saxifragales</taxon>
        <taxon>Altingiaceae</taxon>
        <taxon>Liquidambar</taxon>
    </lineage>
</organism>
<dbReference type="AlphaFoldDB" id="A0AAP0NGF7"/>
<accession>A0AAP0NGF7</accession>
<protein>
    <submittedName>
        <fullName evidence="1">Uncharacterized protein</fullName>
    </submittedName>
</protein>
<keyword evidence="2" id="KW-1185">Reference proteome</keyword>
<name>A0AAP0NGF7_LIQFO</name>
<reference evidence="1 2" key="1">
    <citation type="journal article" date="2024" name="Plant J.">
        <title>Genome sequences and population genomics reveal climatic adaptation and genomic divergence between two closely related sweetgum species.</title>
        <authorList>
            <person name="Xu W.Q."/>
            <person name="Ren C.Q."/>
            <person name="Zhang X.Y."/>
            <person name="Comes H.P."/>
            <person name="Liu X.H."/>
            <person name="Li Y.G."/>
            <person name="Kettle C.J."/>
            <person name="Jalonen R."/>
            <person name="Gaisberger H."/>
            <person name="Ma Y.Z."/>
            <person name="Qiu Y.X."/>
        </authorList>
    </citation>
    <scope>NUCLEOTIDE SEQUENCE [LARGE SCALE GENOMIC DNA]</scope>
    <source>
        <strain evidence="1">Hangzhou</strain>
    </source>
</reference>
<proteinExistence type="predicted"/>
<sequence>MHSKGSIVAAYPPPAATSGHSAVANPHCRQLAPKAWLIIKCEKIVRALKPDSKQPKRHRGITRESYSARLAVLKSGAKFKVSIFEEAQRSLAQTFNNANIPPSQLMSVLELQAGGLQNIGCTEQDIRNVRRDTIKAIDGHHADMLNEHFLAQKERNPYFTDTIEIDDENRISHIF</sequence>
<dbReference type="PANTHER" id="PTHR47718">
    <property type="entry name" value="OS01G0519700 PROTEIN"/>
    <property type="match status" value="1"/>
</dbReference>
<dbReference type="Proteomes" id="UP001415857">
    <property type="component" value="Unassembled WGS sequence"/>
</dbReference>
<evidence type="ECO:0000313" key="2">
    <source>
        <dbReference type="Proteomes" id="UP001415857"/>
    </source>
</evidence>